<keyword evidence="3" id="KW-1185">Reference proteome</keyword>
<feature type="signal peptide" evidence="1">
    <location>
        <begin position="1"/>
        <end position="27"/>
    </location>
</feature>
<dbReference type="AlphaFoldDB" id="A0AAV7MNM0"/>
<dbReference type="EMBL" id="JANPWB010000014">
    <property type="protein sequence ID" value="KAJ1101825.1"/>
    <property type="molecule type" value="Genomic_DNA"/>
</dbReference>
<gene>
    <name evidence="2" type="ORF">NDU88_006889</name>
</gene>
<sequence>MTQSYMRCASLLYDILMLVSFVSVAERIKWYGCSVTPVSGWRLPGCYRSTSLSRALVLQRTQWCGIGALRHAAAATGPVGAGYGHTKLTLKLKPKQLETHYHTKLTLKLKPKPLETHYHTKLTTTVQQEPLEKHYNTKLTTTVQQEPLEKHNNTKLTTTLQPEPLEKHYRTKLTTTLQQEPLEKHYRTKLTTTLQPEPLEKRYHPKLTTARAIREALSYHAHHSQSH</sequence>
<evidence type="ECO:0000313" key="3">
    <source>
        <dbReference type="Proteomes" id="UP001066276"/>
    </source>
</evidence>
<keyword evidence="1" id="KW-0732">Signal</keyword>
<accession>A0AAV7MNM0</accession>
<name>A0AAV7MNM0_PLEWA</name>
<dbReference type="Proteomes" id="UP001066276">
    <property type="component" value="Chromosome 10"/>
</dbReference>
<feature type="chain" id="PRO_5043462484" evidence="1">
    <location>
        <begin position="28"/>
        <end position="227"/>
    </location>
</feature>
<reference evidence="2" key="1">
    <citation type="journal article" date="2022" name="bioRxiv">
        <title>Sequencing and chromosome-scale assembly of the giantPleurodeles waltlgenome.</title>
        <authorList>
            <person name="Brown T."/>
            <person name="Elewa A."/>
            <person name="Iarovenko S."/>
            <person name="Subramanian E."/>
            <person name="Araus A.J."/>
            <person name="Petzold A."/>
            <person name="Susuki M."/>
            <person name="Suzuki K.-i.T."/>
            <person name="Hayashi T."/>
            <person name="Toyoda A."/>
            <person name="Oliveira C."/>
            <person name="Osipova E."/>
            <person name="Leigh N.D."/>
            <person name="Simon A."/>
            <person name="Yun M.H."/>
        </authorList>
    </citation>
    <scope>NUCLEOTIDE SEQUENCE</scope>
    <source>
        <strain evidence="2">20211129_DDA</strain>
        <tissue evidence="2">Liver</tissue>
    </source>
</reference>
<proteinExistence type="predicted"/>
<comment type="caution">
    <text evidence="2">The sequence shown here is derived from an EMBL/GenBank/DDBJ whole genome shotgun (WGS) entry which is preliminary data.</text>
</comment>
<evidence type="ECO:0000256" key="1">
    <source>
        <dbReference type="SAM" id="SignalP"/>
    </source>
</evidence>
<organism evidence="2 3">
    <name type="scientific">Pleurodeles waltl</name>
    <name type="common">Iberian ribbed newt</name>
    <dbReference type="NCBI Taxonomy" id="8319"/>
    <lineage>
        <taxon>Eukaryota</taxon>
        <taxon>Metazoa</taxon>
        <taxon>Chordata</taxon>
        <taxon>Craniata</taxon>
        <taxon>Vertebrata</taxon>
        <taxon>Euteleostomi</taxon>
        <taxon>Amphibia</taxon>
        <taxon>Batrachia</taxon>
        <taxon>Caudata</taxon>
        <taxon>Salamandroidea</taxon>
        <taxon>Salamandridae</taxon>
        <taxon>Pleurodelinae</taxon>
        <taxon>Pleurodeles</taxon>
    </lineage>
</organism>
<evidence type="ECO:0000313" key="2">
    <source>
        <dbReference type="EMBL" id="KAJ1101825.1"/>
    </source>
</evidence>
<protein>
    <submittedName>
        <fullName evidence="2">Uncharacterized protein</fullName>
    </submittedName>
</protein>